<dbReference type="EMBL" id="CP040626">
    <property type="protein sequence ID" value="QMW90197.1"/>
    <property type="molecule type" value="Genomic_DNA"/>
</dbReference>
<organism evidence="1 2">
    <name type="scientific">Clostridium butyricum</name>
    <dbReference type="NCBI Taxonomy" id="1492"/>
    <lineage>
        <taxon>Bacteria</taxon>
        <taxon>Bacillati</taxon>
        <taxon>Bacillota</taxon>
        <taxon>Clostridia</taxon>
        <taxon>Eubacteriales</taxon>
        <taxon>Clostridiaceae</taxon>
        <taxon>Clostridium</taxon>
    </lineage>
</organism>
<gene>
    <name evidence="1" type="ORF">FF104_04310</name>
</gene>
<proteinExistence type="predicted"/>
<dbReference type="RefSeq" id="WP_035761324.1">
    <property type="nucleotide sequence ID" value="NZ_AP019716.1"/>
</dbReference>
<dbReference type="CDD" id="cd11539">
    <property type="entry name" value="NTP-PPase_u2"/>
    <property type="match status" value="1"/>
</dbReference>
<dbReference type="Gene3D" id="1.10.287.1080">
    <property type="entry name" value="MazG-like"/>
    <property type="match status" value="1"/>
</dbReference>
<dbReference type="Proteomes" id="UP000515243">
    <property type="component" value="Chromosome 1"/>
</dbReference>
<dbReference type="SUPFAM" id="SSF101386">
    <property type="entry name" value="all-alpha NTP pyrophosphatases"/>
    <property type="match status" value="1"/>
</dbReference>
<name>A0AAP9RDC5_CLOBU</name>
<evidence type="ECO:0000313" key="1">
    <source>
        <dbReference type="EMBL" id="QMW90197.1"/>
    </source>
</evidence>
<accession>A0AAP9RDC5</accession>
<dbReference type="AlphaFoldDB" id="A0AAP9RDC5"/>
<protein>
    <submittedName>
        <fullName evidence="1">Uncharacterized protein</fullName>
    </submittedName>
</protein>
<dbReference type="GeneID" id="92943354"/>
<evidence type="ECO:0000313" key="2">
    <source>
        <dbReference type="Proteomes" id="UP000515243"/>
    </source>
</evidence>
<sequence>MINKETEKLICKKAVDNYGEHSQMIKCVEECSELQRAISRTILDQPIGNVKPKDNFNEELADVEIMLQQMKSTSYFDKNLFEFFKEEKLKRLEGVVW</sequence>
<reference evidence="1 2" key="1">
    <citation type="submission" date="2019-05" db="EMBL/GenBank/DDBJ databases">
        <authorList>
            <person name="Schori C."/>
            <person name="Ahrens C."/>
        </authorList>
    </citation>
    <scope>NUCLEOTIDE SEQUENCE [LARGE SCALE GENOMIC DNA]</scope>
    <source>
        <strain evidence="1 2">DSM 10702</strain>
    </source>
</reference>